<feature type="region of interest" description="Disordered" evidence="1">
    <location>
        <begin position="46"/>
        <end position="76"/>
    </location>
</feature>
<protein>
    <submittedName>
        <fullName evidence="2">Uncharacterized protein</fullName>
    </submittedName>
</protein>
<keyword evidence="3" id="KW-1185">Reference proteome</keyword>
<dbReference type="Proteomes" id="UP001152795">
    <property type="component" value="Unassembled WGS sequence"/>
</dbReference>
<feature type="non-terminal residue" evidence="2">
    <location>
        <position position="115"/>
    </location>
</feature>
<dbReference type="EMBL" id="CACRXK020032270">
    <property type="protein sequence ID" value="CAB4043398.1"/>
    <property type="molecule type" value="Genomic_DNA"/>
</dbReference>
<name>A0A7D9M4F8_PARCT</name>
<proteinExistence type="predicted"/>
<gene>
    <name evidence="2" type="ORF">PACLA_8A007305</name>
</gene>
<evidence type="ECO:0000256" key="1">
    <source>
        <dbReference type="SAM" id="MobiDB-lite"/>
    </source>
</evidence>
<comment type="caution">
    <text evidence="2">The sequence shown here is derived from an EMBL/GenBank/DDBJ whole genome shotgun (WGS) entry which is preliminary data.</text>
</comment>
<evidence type="ECO:0000313" key="2">
    <source>
        <dbReference type="EMBL" id="CAB4043398.1"/>
    </source>
</evidence>
<sequence>MTLKPGEEIKIHFLNSSMEKLSGIVAVVQKALTDVREVYRVINEHVGTRSAGDKSKNQNAPDERKTKQTKKTRVLTKQAANLSQRLVVEKAALPAYHITQMAKVPLRSKANINME</sequence>
<accession>A0A7D9M4F8</accession>
<dbReference type="AlphaFoldDB" id="A0A7D9M4F8"/>
<evidence type="ECO:0000313" key="3">
    <source>
        <dbReference type="Proteomes" id="UP001152795"/>
    </source>
</evidence>
<organism evidence="2 3">
    <name type="scientific">Paramuricea clavata</name>
    <name type="common">Red gorgonian</name>
    <name type="synonym">Violescent sea-whip</name>
    <dbReference type="NCBI Taxonomy" id="317549"/>
    <lineage>
        <taxon>Eukaryota</taxon>
        <taxon>Metazoa</taxon>
        <taxon>Cnidaria</taxon>
        <taxon>Anthozoa</taxon>
        <taxon>Octocorallia</taxon>
        <taxon>Malacalcyonacea</taxon>
        <taxon>Plexauridae</taxon>
        <taxon>Paramuricea</taxon>
    </lineage>
</organism>
<feature type="compositionally biased region" description="Basic and acidic residues" evidence="1">
    <location>
        <begin position="46"/>
        <end position="66"/>
    </location>
</feature>
<reference evidence="2" key="1">
    <citation type="submission" date="2020-04" db="EMBL/GenBank/DDBJ databases">
        <authorList>
            <person name="Alioto T."/>
            <person name="Alioto T."/>
            <person name="Gomez Garrido J."/>
        </authorList>
    </citation>
    <scope>NUCLEOTIDE SEQUENCE</scope>
    <source>
        <strain evidence="2">A484AB</strain>
    </source>
</reference>